<dbReference type="InterPro" id="IPR002562">
    <property type="entry name" value="3'-5'_exonuclease_dom"/>
</dbReference>
<dbReference type="SMART" id="SM00475">
    <property type="entry name" value="53EXOc"/>
    <property type="match status" value="1"/>
</dbReference>
<evidence type="ECO:0000256" key="10">
    <source>
        <dbReference type="ARBA" id="ARBA00022839"/>
    </source>
</evidence>
<dbReference type="PANTHER" id="PTHR10133">
    <property type="entry name" value="DNA POLYMERASE I"/>
    <property type="match status" value="1"/>
</dbReference>
<dbReference type="GO" id="GO:0006261">
    <property type="term" value="P:DNA-templated DNA replication"/>
    <property type="evidence" value="ECO:0007669"/>
    <property type="project" value="UniProtKB-UniRule"/>
</dbReference>
<feature type="domain" description="5'-3' exonuclease" evidence="18">
    <location>
        <begin position="5"/>
        <end position="265"/>
    </location>
</feature>
<evidence type="ECO:0000256" key="5">
    <source>
        <dbReference type="ARBA" id="ARBA00022695"/>
    </source>
</evidence>
<dbReference type="GO" id="GO:0008409">
    <property type="term" value="F:5'-3' exonuclease activity"/>
    <property type="evidence" value="ECO:0007669"/>
    <property type="project" value="UniProtKB-UniRule"/>
</dbReference>
<dbReference type="SUPFAM" id="SSF47807">
    <property type="entry name" value="5' to 3' exonuclease, C-terminal subdomain"/>
    <property type="match status" value="1"/>
</dbReference>
<evidence type="ECO:0000256" key="7">
    <source>
        <dbReference type="ARBA" id="ARBA00022722"/>
    </source>
</evidence>
<dbReference type="Gene3D" id="3.30.420.10">
    <property type="entry name" value="Ribonuclease H-like superfamily/Ribonuclease H"/>
    <property type="match status" value="1"/>
</dbReference>
<evidence type="ECO:0000259" key="18">
    <source>
        <dbReference type="SMART" id="SM00475"/>
    </source>
</evidence>
<evidence type="ECO:0000259" key="17">
    <source>
        <dbReference type="SMART" id="SM00474"/>
    </source>
</evidence>
<dbReference type="GO" id="GO:0008408">
    <property type="term" value="F:3'-5' exonuclease activity"/>
    <property type="evidence" value="ECO:0007669"/>
    <property type="project" value="UniProtKB-UniRule"/>
</dbReference>
<sequence length="952" mass="107779">MNSTDKLFLLDAYALIYRAYYAFIKNPRINSKGFNTSAILGFVNTLEEVLKKENPSHIGVAFDPSGPTFRHEAYEQYKAQREETPEAIRLSVPIIKDIIRAYRIPILEVPGYEADDVIGTLATEAGKRGITTYMMTPDKDYGQLVADNVFMYRPKHTGGFEVMGVEEVKAKFDIRSTAQVIDMLGLMGDASDNIPGCPGVGEKTAQKLIAEFGSIENLLEHTDRLKGALKIKVENNREMITFSKFLATIKVDVPITLDMKALVREEANEDELRKIFEELEFRTLLDRVLKKGNSPLPSSSTPSASPDLYAGTLFAAQPKTNADEKSGPVQGNLFANFADDGADSSKNSNLTRLELLDTDYQLIDTEKKRKDFIQKLITSEILSIDTETTGTEPMEAELVGMSFSDAENQAYYVPVPPIREEALKIVNELRPLYENEKSLKVGQNIKYDMIVLQNYEIQVKGPLFDTMLAHYVLQPELRHNMDYLAEIYLHYQTIHIDELIGPRGKNQKNMRDLSPEEVYRYACEDADVTLKLKNILEKELKEQGGEHLFHEIEMPLVPVLVNIESNGVRLDTEALKQSSEHFTIRLQEIEKEIYALADETFNIASPKQVGEILFDKLRIVEKAKKTKTGQYVTSEEVLESLRGKHGIIGKILEYRGLKKLLSTYIDSLPQLINPRTGHIHTSFNQAVTATGRLSSSNPNLQNIPIRDEDGKEIRKAFIPDDGCEFFSADYSQIELRIMAHLSEDRNMIDAFRSGYDIHAATAAKIYKTDISDVTADMRRKAKTANFGIIYGISVFGLAERMNVSRQEAKELIDGYFETYPQVKEYMDRSIRIARENGYVETIFHRKRFLPDINSRNAVVRGYAERNAINAPIQGSAADIIKVAMAHIHRRFVSNNLKAKMILQVHDELNFSVPASEKEIVQKIVIEEMEHAYSMHVPLKADCGWGKNWLEAH</sequence>
<dbReference type="InterPro" id="IPR002421">
    <property type="entry name" value="5-3_exonuclease"/>
</dbReference>
<dbReference type="eggNOG" id="COG0749">
    <property type="taxonomic scope" value="Bacteria"/>
</dbReference>
<evidence type="ECO:0000256" key="14">
    <source>
        <dbReference type="ARBA" id="ARBA00049244"/>
    </source>
</evidence>
<dbReference type="NCBIfam" id="NF004397">
    <property type="entry name" value="PRK05755.1"/>
    <property type="match status" value="1"/>
</dbReference>
<dbReference type="Gene3D" id="1.20.1060.10">
    <property type="entry name" value="Taq DNA Polymerase, Chain T, domain 4"/>
    <property type="match status" value="1"/>
</dbReference>
<evidence type="ECO:0000313" key="20">
    <source>
        <dbReference type="EMBL" id="ADV42686.1"/>
    </source>
</evidence>
<evidence type="ECO:0000256" key="3">
    <source>
        <dbReference type="ARBA" id="ARBA00020311"/>
    </source>
</evidence>
<evidence type="ECO:0000259" key="19">
    <source>
        <dbReference type="SMART" id="SM00482"/>
    </source>
</evidence>
<dbReference type="SMART" id="SM00474">
    <property type="entry name" value="35EXOc"/>
    <property type="match status" value="1"/>
</dbReference>
<feature type="domain" description="DNA-directed DNA polymerase family A palm" evidence="19">
    <location>
        <begin position="710"/>
        <end position="916"/>
    </location>
</feature>
<keyword evidence="21" id="KW-1185">Reference proteome</keyword>
<dbReference type="PRINTS" id="PR00868">
    <property type="entry name" value="DNAPOLI"/>
</dbReference>
<keyword evidence="11 16" id="KW-0239">DNA-directed DNA polymerase</keyword>
<dbReference type="SUPFAM" id="SSF56672">
    <property type="entry name" value="DNA/RNA polymerases"/>
    <property type="match status" value="1"/>
</dbReference>
<name>E6SMX0_BACT6</name>
<dbReference type="RefSeq" id="WP_013546301.1">
    <property type="nucleotide sequence ID" value="NC_014933.1"/>
</dbReference>
<dbReference type="PROSITE" id="PS00447">
    <property type="entry name" value="DNA_POLYMERASE_A"/>
    <property type="match status" value="1"/>
</dbReference>
<keyword evidence="10 16" id="KW-0269">Exonuclease</keyword>
<dbReference type="GO" id="GO:0006302">
    <property type="term" value="P:double-strand break repair"/>
    <property type="evidence" value="ECO:0007669"/>
    <property type="project" value="TreeGrafter"/>
</dbReference>
<dbReference type="Proteomes" id="UP000008630">
    <property type="component" value="Chromosome"/>
</dbReference>
<evidence type="ECO:0000256" key="1">
    <source>
        <dbReference type="ARBA" id="ARBA00007705"/>
    </source>
</evidence>
<dbReference type="SUPFAM" id="SSF88723">
    <property type="entry name" value="PIN domain-like"/>
    <property type="match status" value="1"/>
</dbReference>
<dbReference type="CDD" id="cd09898">
    <property type="entry name" value="H3TH_53EXO"/>
    <property type="match status" value="1"/>
</dbReference>
<dbReference type="AlphaFoldDB" id="E6SMX0"/>
<keyword evidence="6 16" id="KW-0235">DNA replication</keyword>
<dbReference type="CDD" id="cd06139">
    <property type="entry name" value="DNA_polA_I_Ecoli_like_exo"/>
    <property type="match status" value="1"/>
</dbReference>
<dbReference type="InterPro" id="IPR008918">
    <property type="entry name" value="HhH2"/>
</dbReference>
<dbReference type="Pfam" id="PF02739">
    <property type="entry name" value="5_3_exonuc_N"/>
    <property type="match status" value="1"/>
</dbReference>
<dbReference type="Gene3D" id="1.10.150.20">
    <property type="entry name" value="5' to 3' exonuclease, C-terminal subdomain"/>
    <property type="match status" value="2"/>
</dbReference>
<comment type="catalytic activity">
    <reaction evidence="14 16">
        <text>DNA(n) + a 2'-deoxyribonucleoside 5'-triphosphate = DNA(n+1) + diphosphate</text>
        <dbReference type="Rhea" id="RHEA:22508"/>
        <dbReference type="Rhea" id="RHEA-COMP:17339"/>
        <dbReference type="Rhea" id="RHEA-COMP:17340"/>
        <dbReference type="ChEBI" id="CHEBI:33019"/>
        <dbReference type="ChEBI" id="CHEBI:61560"/>
        <dbReference type="ChEBI" id="CHEBI:173112"/>
        <dbReference type="EC" id="2.7.7.7"/>
    </reaction>
</comment>
<dbReference type="PANTHER" id="PTHR10133:SF27">
    <property type="entry name" value="DNA POLYMERASE NU"/>
    <property type="match status" value="1"/>
</dbReference>
<evidence type="ECO:0000256" key="12">
    <source>
        <dbReference type="ARBA" id="ARBA00023125"/>
    </source>
</evidence>
<dbReference type="InterPro" id="IPR001098">
    <property type="entry name" value="DNA-dir_DNA_pol_A_palm_dom"/>
</dbReference>
<dbReference type="CDD" id="cd09859">
    <property type="entry name" value="PIN_53EXO"/>
    <property type="match status" value="1"/>
</dbReference>
<evidence type="ECO:0000256" key="2">
    <source>
        <dbReference type="ARBA" id="ARBA00012417"/>
    </source>
</evidence>
<evidence type="ECO:0000256" key="15">
    <source>
        <dbReference type="NCBIfam" id="TIGR00593"/>
    </source>
</evidence>
<dbReference type="Pfam" id="PF00476">
    <property type="entry name" value="DNA_pol_A"/>
    <property type="match status" value="1"/>
</dbReference>
<dbReference type="FunFam" id="1.10.150.20:FF:000003">
    <property type="entry name" value="DNA polymerase I"/>
    <property type="match status" value="1"/>
</dbReference>
<dbReference type="EC" id="2.7.7.7" evidence="2 15"/>
<protein>
    <recommendedName>
        <fullName evidence="3 15">DNA polymerase I</fullName>
        <ecNumber evidence="2 15">2.7.7.7</ecNumber>
    </recommendedName>
</protein>
<dbReference type="InterPro" id="IPR029060">
    <property type="entry name" value="PIN-like_dom_sf"/>
</dbReference>
<evidence type="ECO:0000256" key="11">
    <source>
        <dbReference type="ARBA" id="ARBA00022932"/>
    </source>
</evidence>
<dbReference type="InterPro" id="IPR020046">
    <property type="entry name" value="5-3_exonucl_a-hlix_arch_N"/>
</dbReference>
<dbReference type="GO" id="GO:0003677">
    <property type="term" value="F:DNA binding"/>
    <property type="evidence" value="ECO:0007669"/>
    <property type="project" value="UniProtKB-UniRule"/>
</dbReference>
<accession>E6SMX0</accession>
<dbReference type="SMART" id="SM00482">
    <property type="entry name" value="POLAc"/>
    <property type="match status" value="1"/>
</dbReference>
<dbReference type="PATRIC" id="fig|693979.3.peg.706"/>
<reference key="1">
    <citation type="submission" date="2010-11" db="EMBL/GenBank/DDBJ databases">
        <title>The complete genome of Bacteroides helcogenes P 36-108.</title>
        <authorList>
            <consortium name="US DOE Joint Genome Institute (JGI-PGF)"/>
            <person name="Lucas S."/>
            <person name="Copeland A."/>
            <person name="Lapidus A."/>
            <person name="Bruce D."/>
            <person name="Goodwin L."/>
            <person name="Pitluck S."/>
            <person name="Kyrpides N."/>
            <person name="Mavromatis K."/>
            <person name="Ivanova N."/>
            <person name="Zeytun A."/>
            <person name="Brettin T."/>
            <person name="Detter J.C."/>
            <person name="Tapia R."/>
            <person name="Han C."/>
            <person name="Land M."/>
            <person name="Hauser L."/>
            <person name="Markowitz V."/>
            <person name="Cheng J.-F."/>
            <person name="Hugenholtz P."/>
            <person name="Woyke T."/>
            <person name="Wu D."/>
            <person name="Gronow S."/>
            <person name="Wellnitz S."/>
            <person name="Brambilla E."/>
            <person name="Klenk H.-P."/>
            <person name="Eisen J.A."/>
        </authorList>
    </citation>
    <scope>NUCLEOTIDE SEQUENCE</scope>
    <source>
        <strain>P 36-108</strain>
    </source>
</reference>
<comment type="function">
    <text evidence="16">In addition to polymerase activity, this DNA polymerase exhibits 3'-5' and 5'-3' exonuclease activity.</text>
</comment>
<dbReference type="Pfam" id="PF01367">
    <property type="entry name" value="5_3_exonuc"/>
    <property type="match status" value="1"/>
</dbReference>
<evidence type="ECO:0000256" key="4">
    <source>
        <dbReference type="ARBA" id="ARBA00022679"/>
    </source>
</evidence>
<proteinExistence type="inferred from homology"/>
<dbReference type="SMART" id="SM00279">
    <property type="entry name" value="HhH2"/>
    <property type="match status" value="1"/>
</dbReference>
<dbReference type="STRING" id="693979.Bache_0663"/>
<dbReference type="CDD" id="cd08637">
    <property type="entry name" value="DNA_pol_A_pol_I_C"/>
    <property type="match status" value="1"/>
</dbReference>
<keyword evidence="13 16" id="KW-0234">DNA repair</keyword>
<evidence type="ECO:0000256" key="13">
    <source>
        <dbReference type="ARBA" id="ARBA00023204"/>
    </source>
</evidence>
<keyword evidence="12 16" id="KW-0238">DNA-binding</keyword>
<dbReference type="FunFam" id="3.30.420.10:FF:000026">
    <property type="entry name" value="DNA polymerase I"/>
    <property type="match status" value="1"/>
</dbReference>
<keyword evidence="8 16" id="KW-0227">DNA damage</keyword>
<evidence type="ECO:0000256" key="16">
    <source>
        <dbReference type="RuleBase" id="RU004460"/>
    </source>
</evidence>
<dbReference type="NCBIfam" id="TIGR00593">
    <property type="entry name" value="pola"/>
    <property type="match status" value="1"/>
</dbReference>
<comment type="similarity">
    <text evidence="1 16">Belongs to the DNA polymerase type-A family.</text>
</comment>
<dbReference type="KEGG" id="bhl:Bache_0663"/>
<keyword evidence="7" id="KW-0540">Nuclease</keyword>
<evidence type="ECO:0000313" key="21">
    <source>
        <dbReference type="Proteomes" id="UP000008630"/>
    </source>
</evidence>
<keyword evidence="9 16" id="KW-0378">Hydrolase</keyword>
<dbReference type="OrthoDB" id="9806424at2"/>
<dbReference type="InterPro" id="IPR012337">
    <property type="entry name" value="RNaseH-like_sf"/>
</dbReference>
<organism evidence="20 21">
    <name type="scientific">Bacteroides helcogenes (strain ATCC 35417 / DSM 20613 / JCM 6297 / CCUG 15421 / P 36-108)</name>
    <dbReference type="NCBI Taxonomy" id="693979"/>
    <lineage>
        <taxon>Bacteria</taxon>
        <taxon>Pseudomonadati</taxon>
        <taxon>Bacteroidota</taxon>
        <taxon>Bacteroidia</taxon>
        <taxon>Bacteroidales</taxon>
        <taxon>Bacteroidaceae</taxon>
        <taxon>Bacteroides</taxon>
    </lineage>
</organism>
<reference evidence="20 21" key="2">
    <citation type="journal article" date="2011" name="Stand. Genomic Sci.">
        <title>Complete genome sequence of Bacteroides helcogenes type strain (P 36-108).</title>
        <authorList>
            <person name="Pati A."/>
            <person name="Gronow S."/>
            <person name="Zeytun A."/>
            <person name="Lapidus A."/>
            <person name="Nolan M."/>
            <person name="Hammon N."/>
            <person name="Deshpande S."/>
            <person name="Cheng J.F."/>
            <person name="Tapia R."/>
            <person name="Han C."/>
            <person name="Goodwin L."/>
            <person name="Pitluck S."/>
            <person name="Liolios K."/>
            <person name="Pagani I."/>
            <person name="Ivanova N."/>
            <person name="Mavromatis K."/>
            <person name="Chen A."/>
            <person name="Palaniappan K."/>
            <person name="Land M."/>
            <person name="Hauser L."/>
            <person name="Chang Y.J."/>
            <person name="Jeffries C.D."/>
            <person name="Detter J.C."/>
            <person name="Brambilla E."/>
            <person name="Rohde M."/>
            <person name="Goker M."/>
            <person name="Woyke T."/>
            <person name="Bristow J."/>
            <person name="Eisen J.A."/>
            <person name="Markowitz V."/>
            <person name="Hugenholtz P."/>
            <person name="Kyrpides N.C."/>
            <person name="Klenk H.P."/>
            <person name="Lucas S."/>
        </authorList>
    </citation>
    <scope>NUCLEOTIDE SEQUENCE [LARGE SCALE GENOMIC DNA]</scope>
    <source>
        <strain evidence="21">ATCC 35417 / DSM 20613 / JCM 6297 / CCUG 15421 / P 36-108</strain>
    </source>
</reference>
<dbReference type="FunFam" id="1.20.1060.10:FF:000001">
    <property type="entry name" value="DNA polymerase I"/>
    <property type="match status" value="1"/>
</dbReference>
<dbReference type="eggNOG" id="COG0258">
    <property type="taxonomic scope" value="Bacteria"/>
</dbReference>
<dbReference type="InterPro" id="IPR036279">
    <property type="entry name" value="5-3_exonuclease_C_sf"/>
</dbReference>
<feature type="domain" description="3'-5' exonuclease" evidence="17">
    <location>
        <begin position="360"/>
        <end position="541"/>
    </location>
</feature>
<dbReference type="SUPFAM" id="SSF53098">
    <property type="entry name" value="Ribonuclease H-like"/>
    <property type="match status" value="1"/>
</dbReference>
<evidence type="ECO:0000256" key="9">
    <source>
        <dbReference type="ARBA" id="ARBA00022801"/>
    </source>
</evidence>
<dbReference type="Pfam" id="PF01612">
    <property type="entry name" value="DNA_pol_A_exo1"/>
    <property type="match status" value="1"/>
</dbReference>
<dbReference type="Gene3D" id="3.40.50.1010">
    <property type="entry name" value="5'-nuclease"/>
    <property type="match status" value="1"/>
</dbReference>
<dbReference type="InterPro" id="IPR018320">
    <property type="entry name" value="DNA_polymerase_1"/>
</dbReference>
<evidence type="ECO:0000256" key="6">
    <source>
        <dbReference type="ARBA" id="ARBA00022705"/>
    </source>
</evidence>
<dbReference type="InterPro" id="IPR020045">
    <property type="entry name" value="DNA_polI_H3TH"/>
</dbReference>
<dbReference type="FunFam" id="1.10.150.20:FF:000002">
    <property type="entry name" value="DNA polymerase I"/>
    <property type="match status" value="1"/>
</dbReference>
<dbReference type="EMBL" id="CP002352">
    <property type="protein sequence ID" value="ADV42686.1"/>
    <property type="molecule type" value="Genomic_DNA"/>
</dbReference>
<keyword evidence="5 16" id="KW-0548">Nucleotidyltransferase</keyword>
<dbReference type="InterPro" id="IPR002298">
    <property type="entry name" value="DNA_polymerase_A"/>
</dbReference>
<dbReference type="InterPro" id="IPR043502">
    <property type="entry name" value="DNA/RNA_pol_sf"/>
</dbReference>
<dbReference type="HOGENOM" id="CLU_004675_0_0_10"/>
<gene>
    <name evidence="16" type="primary">polA</name>
    <name evidence="20" type="ordered locus">Bache_0663</name>
</gene>
<dbReference type="InterPro" id="IPR036397">
    <property type="entry name" value="RNaseH_sf"/>
</dbReference>
<dbReference type="Gene3D" id="3.30.70.370">
    <property type="match status" value="1"/>
</dbReference>
<evidence type="ECO:0000256" key="8">
    <source>
        <dbReference type="ARBA" id="ARBA00022763"/>
    </source>
</evidence>
<keyword evidence="4 16" id="KW-0808">Transferase</keyword>
<dbReference type="GO" id="GO:0003887">
    <property type="term" value="F:DNA-directed DNA polymerase activity"/>
    <property type="evidence" value="ECO:0007669"/>
    <property type="project" value="UniProtKB-UniRule"/>
</dbReference>
<dbReference type="InterPro" id="IPR019760">
    <property type="entry name" value="DNA-dir_DNA_pol_A_CS"/>
</dbReference>